<organism evidence="1 2">
    <name type="scientific">Microlunatus parietis</name>
    <dbReference type="NCBI Taxonomy" id="682979"/>
    <lineage>
        <taxon>Bacteria</taxon>
        <taxon>Bacillati</taxon>
        <taxon>Actinomycetota</taxon>
        <taxon>Actinomycetes</taxon>
        <taxon>Propionibacteriales</taxon>
        <taxon>Propionibacteriaceae</taxon>
        <taxon>Microlunatus</taxon>
    </lineage>
</organism>
<sequence>MTTYEFTAVLDRPVETDADHDRLFEAGLDDTTPEGRQLRVHREADRLLDAIRTVIIDSRRAGFEVVGLDYEDLVTIETIAGRLGRTYESVRLWKAGKRGPGGFPEPVNSGGFNLYSWTAVRIWLAEHEFEVDGLPAAEDELLLAAADHLLRARSLAGDAWAALAKLAA</sequence>
<dbReference type="AlphaFoldDB" id="A0A7Y9LAE6"/>
<dbReference type="EMBL" id="JACCBU010000001">
    <property type="protein sequence ID" value="NYE72764.1"/>
    <property type="molecule type" value="Genomic_DNA"/>
</dbReference>
<evidence type="ECO:0000313" key="2">
    <source>
        <dbReference type="Proteomes" id="UP000569914"/>
    </source>
</evidence>
<dbReference type="RefSeq" id="WP_179753788.1">
    <property type="nucleotide sequence ID" value="NZ_JACCBU010000001.1"/>
</dbReference>
<name>A0A7Y9LAE6_9ACTN</name>
<gene>
    <name evidence="1" type="ORF">BKA15_004093</name>
</gene>
<keyword evidence="2" id="KW-1185">Reference proteome</keyword>
<comment type="caution">
    <text evidence="1">The sequence shown here is derived from an EMBL/GenBank/DDBJ whole genome shotgun (WGS) entry which is preliminary data.</text>
</comment>
<dbReference type="Proteomes" id="UP000569914">
    <property type="component" value="Unassembled WGS sequence"/>
</dbReference>
<reference evidence="1 2" key="1">
    <citation type="submission" date="2020-07" db="EMBL/GenBank/DDBJ databases">
        <title>Sequencing the genomes of 1000 actinobacteria strains.</title>
        <authorList>
            <person name="Klenk H.-P."/>
        </authorList>
    </citation>
    <scope>NUCLEOTIDE SEQUENCE [LARGE SCALE GENOMIC DNA]</scope>
    <source>
        <strain evidence="1 2">DSM 22083</strain>
    </source>
</reference>
<proteinExistence type="predicted"/>
<accession>A0A7Y9LAE6</accession>
<evidence type="ECO:0000313" key="1">
    <source>
        <dbReference type="EMBL" id="NYE72764.1"/>
    </source>
</evidence>
<protein>
    <submittedName>
        <fullName evidence="1">Uncharacterized protein</fullName>
    </submittedName>
</protein>